<dbReference type="Pfam" id="PF14432">
    <property type="entry name" value="DYW_deaminase"/>
    <property type="match status" value="1"/>
</dbReference>
<sequence length="794" mass="86495">MPYCHVIVLRRGKNEAKKWLMHMKLLAAVALHQAKTNILLFSPGHACKVFGRMPHRVPAAQGRVHRLLDGAPDRNRARRVAGGLNPCECSGMDGRNHMQMQPLINERSRCSTHGCRRSNSVPIIELYLQFPWNGPLPRGPWFVVAFGLVSPRAANARNGKSSRQSSSQAVGRSVSNQMRPLRDPAKLAAAASSQRHLREIHAHLLVSGRIASPSHLAAFLASLASSSSDDDDDGDLSYARLLLPRRPATLLAHNSLLRALARGRRPHLAFGAFRDLPLVPDNYSFTFLVRAATALAAAAASALDAALIAGSVHASALRHGHAGDPHVQSGAVSMYAAAGDVGAARAAFAEIASPDVVCVTAMVGALATGGEADAARELFDGMPQRDHVAWNAMIAGYVHTGRSREALRLFDEMRHAGAAVGEVTLVSALTACAQLGALERGKWVHSCAHSRGMRLSVTLGTALIDMYSKCGAVAAAMEVFDSMGERNVYTWTSAVSGLAMNGMGRDCLALFKRMESTGVEPNGVTFVVVLRGCSMAGLVDEGRACFDSMKSNHGIDPWLEHYGCMVDLYGRAGRLDDAVNFINGMPLEPHEGVWGALLNASRIHKNVELGKYAMDKLMAIESKNDAAHVLLSNIYADSQNWKGVSNVRNMMKAKGVKKVPGCSAIEVGGKVHEFFVGGKTHPRHKEIEMMLAEMNQRLRLQGYIANTKEVLFDIEEEDKEDAISLHSEKLAIAFGLVALPEDMEIRIVKNLRVCEDCHDYTKMISKVFNREIVMRDRNRFHHFKDGACSCKDYW</sequence>
<accession>A0A0E0N1N2</accession>
<dbReference type="PROSITE" id="PS51375">
    <property type="entry name" value="PPR"/>
    <property type="match status" value="2"/>
</dbReference>
<dbReference type="eggNOG" id="KOG4197">
    <property type="taxonomic scope" value="Eukaryota"/>
</dbReference>
<evidence type="ECO:0000313" key="7">
    <source>
        <dbReference type="Proteomes" id="UP000008022"/>
    </source>
</evidence>
<dbReference type="EnsemblPlants" id="ORUFI01G31920.1">
    <property type="protein sequence ID" value="ORUFI01G31920.1"/>
    <property type="gene ID" value="ORUFI01G31920"/>
</dbReference>
<dbReference type="PANTHER" id="PTHR47926">
    <property type="entry name" value="PENTATRICOPEPTIDE REPEAT-CONTAINING PROTEIN"/>
    <property type="match status" value="1"/>
</dbReference>
<feature type="compositionally biased region" description="Polar residues" evidence="4">
    <location>
        <begin position="158"/>
        <end position="178"/>
    </location>
</feature>
<proteinExistence type="predicted"/>
<feature type="domain" description="DYW" evidence="5">
    <location>
        <begin position="702"/>
        <end position="794"/>
    </location>
</feature>
<feature type="repeat" description="PPR" evidence="3">
    <location>
        <begin position="386"/>
        <end position="420"/>
    </location>
</feature>
<dbReference type="Gramene" id="ORUFI01G31920.1">
    <property type="protein sequence ID" value="ORUFI01G31920.1"/>
    <property type="gene ID" value="ORUFI01G31920"/>
</dbReference>
<dbReference type="Gene3D" id="1.25.40.10">
    <property type="entry name" value="Tetratricopeptide repeat domain"/>
    <property type="match status" value="2"/>
</dbReference>
<dbReference type="FunFam" id="1.25.40.10:FF:001812">
    <property type="entry name" value="Pentatricopeptide repeat-containing protein At2g29760, chloroplastic"/>
    <property type="match status" value="1"/>
</dbReference>
<reference evidence="7" key="1">
    <citation type="submission" date="2013-06" db="EMBL/GenBank/DDBJ databases">
        <authorList>
            <person name="Zhao Q."/>
        </authorList>
    </citation>
    <scope>NUCLEOTIDE SEQUENCE</scope>
    <source>
        <strain evidence="7">cv. W1943</strain>
    </source>
</reference>
<dbReference type="Proteomes" id="UP000008022">
    <property type="component" value="Unassembled WGS sequence"/>
</dbReference>
<evidence type="ECO:0000313" key="6">
    <source>
        <dbReference type="EnsemblPlants" id="ORUFI01G31920.1"/>
    </source>
</evidence>
<dbReference type="PANTHER" id="PTHR47926:SF379">
    <property type="entry name" value="TETRATRICOPEPTIDE-LIKE HELICAL DOMAIN SUPERFAMILY"/>
    <property type="match status" value="1"/>
</dbReference>
<dbReference type="GO" id="GO:0009451">
    <property type="term" value="P:RNA modification"/>
    <property type="evidence" value="ECO:0007669"/>
    <property type="project" value="InterPro"/>
</dbReference>
<name>A0A0E0N1N2_ORYRU</name>
<evidence type="ECO:0000256" key="2">
    <source>
        <dbReference type="ARBA" id="ARBA00022946"/>
    </source>
</evidence>
<dbReference type="InterPro" id="IPR046960">
    <property type="entry name" value="PPR_At4g14850-like_plant"/>
</dbReference>
<evidence type="ECO:0000256" key="3">
    <source>
        <dbReference type="PROSITE-ProRule" id="PRU00708"/>
    </source>
</evidence>
<dbReference type="AlphaFoldDB" id="A0A0E0N1N2"/>
<dbReference type="OMA" id="NHGIDPW"/>
<evidence type="ECO:0000256" key="4">
    <source>
        <dbReference type="SAM" id="MobiDB-lite"/>
    </source>
</evidence>
<feature type="region of interest" description="Disordered" evidence="4">
    <location>
        <begin position="154"/>
        <end position="184"/>
    </location>
</feature>
<dbReference type="Pfam" id="PF20431">
    <property type="entry name" value="E_motif"/>
    <property type="match status" value="1"/>
</dbReference>
<dbReference type="InterPro" id="IPR046848">
    <property type="entry name" value="E_motif"/>
</dbReference>
<protein>
    <recommendedName>
        <fullName evidence="5">DYW domain-containing protein</fullName>
    </recommendedName>
</protein>
<keyword evidence="1" id="KW-0677">Repeat</keyword>
<reference evidence="6" key="2">
    <citation type="submission" date="2015-06" db="UniProtKB">
        <authorList>
            <consortium name="EnsemblPlants"/>
        </authorList>
    </citation>
    <scope>IDENTIFICATION</scope>
</reference>
<keyword evidence="7" id="KW-1185">Reference proteome</keyword>
<organism evidence="6 7">
    <name type="scientific">Oryza rufipogon</name>
    <name type="common">Brownbeard rice</name>
    <name type="synonym">Asian wild rice</name>
    <dbReference type="NCBI Taxonomy" id="4529"/>
    <lineage>
        <taxon>Eukaryota</taxon>
        <taxon>Viridiplantae</taxon>
        <taxon>Streptophyta</taxon>
        <taxon>Embryophyta</taxon>
        <taxon>Tracheophyta</taxon>
        <taxon>Spermatophyta</taxon>
        <taxon>Magnoliopsida</taxon>
        <taxon>Liliopsida</taxon>
        <taxon>Poales</taxon>
        <taxon>Poaceae</taxon>
        <taxon>BOP clade</taxon>
        <taxon>Oryzoideae</taxon>
        <taxon>Oryzeae</taxon>
        <taxon>Oryzinae</taxon>
        <taxon>Oryza</taxon>
    </lineage>
</organism>
<dbReference type="Pfam" id="PF13041">
    <property type="entry name" value="PPR_2"/>
    <property type="match status" value="2"/>
</dbReference>
<dbReference type="InterPro" id="IPR011990">
    <property type="entry name" value="TPR-like_helical_dom_sf"/>
</dbReference>
<dbReference type="FunFam" id="1.25.40.10:FF:000329">
    <property type="entry name" value="Pentatricopeptide repeat-containing protein"/>
    <property type="match status" value="1"/>
</dbReference>
<dbReference type="InterPro" id="IPR002885">
    <property type="entry name" value="PPR_rpt"/>
</dbReference>
<evidence type="ECO:0000256" key="1">
    <source>
        <dbReference type="ARBA" id="ARBA00022737"/>
    </source>
</evidence>
<dbReference type="InterPro" id="IPR032867">
    <property type="entry name" value="DYW_dom"/>
</dbReference>
<dbReference type="Pfam" id="PF01535">
    <property type="entry name" value="PPR"/>
    <property type="match status" value="2"/>
</dbReference>
<feature type="repeat" description="PPR" evidence="3">
    <location>
        <begin position="487"/>
        <end position="521"/>
    </location>
</feature>
<dbReference type="GO" id="GO:0003723">
    <property type="term" value="F:RNA binding"/>
    <property type="evidence" value="ECO:0007669"/>
    <property type="project" value="InterPro"/>
</dbReference>
<dbReference type="NCBIfam" id="TIGR00756">
    <property type="entry name" value="PPR"/>
    <property type="match status" value="3"/>
</dbReference>
<evidence type="ECO:0000259" key="5">
    <source>
        <dbReference type="Pfam" id="PF14432"/>
    </source>
</evidence>
<keyword evidence="2" id="KW-0809">Transit peptide</keyword>
<dbReference type="GO" id="GO:0008270">
    <property type="term" value="F:zinc ion binding"/>
    <property type="evidence" value="ECO:0007669"/>
    <property type="project" value="InterPro"/>
</dbReference>
<dbReference type="STRING" id="4529.A0A0E0N1N2"/>
<dbReference type="HOGENOM" id="CLU_002706_37_2_1"/>